<keyword evidence="1" id="KW-0808">Transferase</keyword>
<accession>A0A920BSJ6</accession>
<dbReference type="GO" id="GO:0016740">
    <property type="term" value="F:transferase activity"/>
    <property type="evidence" value="ECO:0007669"/>
    <property type="project" value="UniProtKB-KW"/>
</dbReference>
<proteinExistence type="predicted"/>
<dbReference type="Pfam" id="PF02515">
    <property type="entry name" value="CoA_transf_3"/>
    <property type="match status" value="1"/>
</dbReference>
<evidence type="ECO:0000313" key="1">
    <source>
        <dbReference type="EMBL" id="GIN61023.1"/>
    </source>
</evidence>
<keyword evidence="2" id="KW-1185">Reference proteome</keyword>
<evidence type="ECO:0000313" key="2">
    <source>
        <dbReference type="Proteomes" id="UP000682111"/>
    </source>
</evidence>
<dbReference type="Proteomes" id="UP000682111">
    <property type="component" value="Unassembled WGS sequence"/>
</dbReference>
<dbReference type="InterPro" id="IPR023606">
    <property type="entry name" value="CoA-Trfase_III_dom_1_sf"/>
</dbReference>
<organism evidence="1 2">
    <name type="scientific">Robertmurraya siralis</name>
    <dbReference type="NCBI Taxonomy" id="77777"/>
    <lineage>
        <taxon>Bacteria</taxon>
        <taxon>Bacillati</taxon>
        <taxon>Bacillota</taxon>
        <taxon>Bacilli</taxon>
        <taxon>Bacillales</taxon>
        <taxon>Bacillaceae</taxon>
        <taxon>Robertmurraya</taxon>
    </lineage>
</organism>
<dbReference type="AlphaFoldDB" id="A0A920BSJ6"/>
<reference evidence="1" key="1">
    <citation type="submission" date="2021-03" db="EMBL/GenBank/DDBJ databases">
        <title>Antimicrobial resistance genes in bacteria isolated from Japanese honey, and their potential for conferring macrolide and lincosamide resistance in the American foulbrood pathogen Paenibacillus larvae.</title>
        <authorList>
            <person name="Okamoto M."/>
            <person name="Kumagai M."/>
            <person name="Kanamori H."/>
            <person name="Takamatsu D."/>
        </authorList>
    </citation>
    <scope>NUCLEOTIDE SEQUENCE</scope>
    <source>
        <strain evidence="1">J27TS8</strain>
    </source>
</reference>
<dbReference type="PANTHER" id="PTHR48228:SF5">
    <property type="entry name" value="ALPHA-METHYLACYL-COA RACEMASE"/>
    <property type="match status" value="1"/>
</dbReference>
<dbReference type="Gene3D" id="3.30.1540.10">
    <property type="entry name" value="formyl-coa transferase, domain 3"/>
    <property type="match status" value="1"/>
</dbReference>
<gene>
    <name evidence="1" type="ORF">J27TS8_10160</name>
</gene>
<dbReference type="InterPro" id="IPR003673">
    <property type="entry name" value="CoA-Trfase_fam_III"/>
</dbReference>
<name>A0A920BSJ6_9BACI</name>
<dbReference type="OrthoDB" id="9797653at2"/>
<dbReference type="EMBL" id="BORC01000001">
    <property type="protein sequence ID" value="GIN61023.1"/>
    <property type="molecule type" value="Genomic_DNA"/>
</dbReference>
<dbReference type="PANTHER" id="PTHR48228">
    <property type="entry name" value="SUCCINYL-COA--D-CITRAMALATE COA-TRANSFERASE"/>
    <property type="match status" value="1"/>
</dbReference>
<protein>
    <submittedName>
        <fullName evidence="1">CoA transferase</fullName>
    </submittedName>
</protein>
<sequence>MSMPLNGVRVLDLTRLLPGPYASLLLADFGADVIKIEEPNLGDYARLYEPKFTHSSAMFHSLNRNKRSVALNLKNEEDKKIFLDLVRSADVLLESFRPGVMARLGLGYEDLKEVNAKLIYCAITSYGQSGPYKDVPGHDINFLSFSGLLNLQGEKGGRPILSPVQIGDIGGGSLMATIGILLALIDARKTGKGQFIDISMLDGTISWMQAILPEYLTMNKELPRGEHLLNGGRACYQIYETKDSRFLSVGALEFKFWEEFCRVIDKKELIPYHEAPDEEQMKMINEIQASIEEKTLQEWEQLFEHVDACVSPILTLEEMLDHPQIKHRQMIEEVYHPQAGVMRQIANPIKLSRAKVKTFRQAPSLGENNEEIIYELKKMSEGRP</sequence>
<dbReference type="InterPro" id="IPR050509">
    <property type="entry name" value="CoA-transferase_III"/>
</dbReference>
<comment type="caution">
    <text evidence="1">The sequence shown here is derived from an EMBL/GenBank/DDBJ whole genome shotgun (WGS) entry which is preliminary data.</text>
</comment>
<dbReference type="InterPro" id="IPR044855">
    <property type="entry name" value="CoA-Trfase_III_dom3_sf"/>
</dbReference>
<dbReference type="Gene3D" id="3.40.50.10540">
    <property type="entry name" value="Crotonobetainyl-coa:carnitine coa-transferase, domain 1"/>
    <property type="match status" value="1"/>
</dbReference>
<dbReference type="SUPFAM" id="SSF89796">
    <property type="entry name" value="CoA-transferase family III (CaiB/BaiF)"/>
    <property type="match status" value="1"/>
</dbReference>